<evidence type="ECO:0000313" key="2">
    <source>
        <dbReference type="Proteomes" id="UP000607645"/>
    </source>
</evidence>
<comment type="caution">
    <text evidence="1">The sequence shown here is derived from an EMBL/GenBank/DDBJ whole genome shotgun (WGS) entry which is preliminary data.</text>
</comment>
<evidence type="ECO:0000313" key="1">
    <source>
        <dbReference type="EMBL" id="MBC5736703.1"/>
    </source>
</evidence>
<dbReference type="Proteomes" id="UP000607645">
    <property type="component" value="Unassembled WGS sequence"/>
</dbReference>
<name>A0A8J6JIF3_9FIRM</name>
<organism evidence="1 2">
    <name type="scientific">Lawsonibacter faecis</name>
    <dbReference type="NCBI Taxonomy" id="2763052"/>
    <lineage>
        <taxon>Bacteria</taxon>
        <taxon>Bacillati</taxon>
        <taxon>Bacillota</taxon>
        <taxon>Clostridia</taxon>
        <taxon>Eubacteriales</taxon>
        <taxon>Oscillospiraceae</taxon>
        <taxon>Lawsonibacter</taxon>
    </lineage>
</organism>
<keyword evidence="2" id="KW-1185">Reference proteome</keyword>
<protein>
    <submittedName>
        <fullName evidence="1">Nitrous oxide-stimulated promoter family protein</fullName>
    </submittedName>
</protein>
<proteinExistence type="predicted"/>
<dbReference type="AlphaFoldDB" id="A0A8J6JIF3"/>
<gene>
    <name evidence="1" type="ORF">H8S62_06730</name>
</gene>
<dbReference type="EMBL" id="JACOPQ010000004">
    <property type="protein sequence ID" value="MBC5736703.1"/>
    <property type="molecule type" value="Genomic_DNA"/>
</dbReference>
<dbReference type="Pfam" id="PF11756">
    <property type="entry name" value="YgbA_NO"/>
    <property type="match status" value="1"/>
</dbReference>
<dbReference type="InterPro" id="IPR020483">
    <property type="entry name" value="Uncharacterised_YgbA"/>
</dbReference>
<reference evidence="1" key="1">
    <citation type="submission" date="2020-08" db="EMBL/GenBank/DDBJ databases">
        <title>Genome public.</title>
        <authorList>
            <person name="Liu C."/>
            <person name="Sun Q."/>
        </authorList>
    </citation>
    <scope>NUCLEOTIDE SEQUENCE</scope>
    <source>
        <strain evidence="1">NSJ-52</strain>
    </source>
</reference>
<dbReference type="NCBIfam" id="NF007714">
    <property type="entry name" value="PRK10410.1-2"/>
    <property type="match status" value="1"/>
</dbReference>
<dbReference type="RefSeq" id="WP_186918826.1">
    <property type="nucleotide sequence ID" value="NZ_JACOPQ010000004.1"/>
</dbReference>
<sequence>MAKTAERKRQEELEMIRLMVGLYCRGNHGKQSGLCPGCEALYGYAAGRIARCPHMETKTFCSACKTHCYRPEMREQIRAVMRYAGPRMLFHHPVAAVKHLLVGRAAKSKKEGGRLV</sequence>
<accession>A0A8J6JIF3</accession>